<dbReference type="Gene3D" id="1.10.10.1150">
    <property type="entry name" value="Coenzyme PQQ synthesis protein D (PqqD)"/>
    <property type="match status" value="1"/>
</dbReference>
<dbReference type="RefSeq" id="WP_201428029.1">
    <property type="nucleotide sequence ID" value="NZ_JAEQMG010000122.1"/>
</dbReference>
<proteinExistence type="predicted"/>
<reference evidence="1" key="1">
    <citation type="submission" date="2021-01" db="EMBL/GenBank/DDBJ databases">
        <title>Genome public.</title>
        <authorList>
            <person name="Liu C."/>
            <person name="Sun Q."/>
        </authorList>
    </citation>
    <scope>NUCLEOTIDE SEQUENCE</scope>
    <source>
        <strain evidence="1">M6</strain>
    </source>
</reference>
<gene>
    <name evidence="1" type="ORF">JKK62_11595</name>
</gene>
<dbReference type="Pfam" id="PF05402">
    <property type="entry name" value="PqqD"/>
    <property type="match status" value="1"/>
</dbReference>
<dbReference type="AlphaFoldDB" id="A0A934WSS8"/>
<dbReference type="EMBL" id="JAEQMG010000122">
    <property type="protein sequence ID" value="MBK6089274.1"/>
    <property type="molecule type" value="Genomic_DNA"/>
</dbReference>
<keyword evidence="2" id="KW-1185">Reference proteome</keyword>
<evidence type="ECO:0000313" key="1">
    <source>
        <dbReference type="EMBL" id="MBK6089274.1"/>
    </source>
</evidence>
<evidence type="ECO:0000313" key="2">
    <source>
        <dbReference type="Proteomes" id="UP000633365"/>
    </source>
</evidence>
<name>A0A934WSS8_9FIRM</name>
<protein>
    <submittedName>
        <fullName evidence="1">PqqD family protein</fullName>
    </submittedName>
</protein>
<sequence length="86" mass="9450">MKLNECFIPHQIDGQAVIVPVAGTEFHGLIQGNKTLSVIAECLTRDVTEEEIVDVLCERFDGDREVIRADVAAAITRLKEIGAIDE</sequence>
<dbReference type="InterPro" id="IPR041881">
    <property type="entry name" value="PqqD_sf"/>
</dbReference>
<comment type="caution">
    <text evidence="1">The sequence shown here is derived from an EMBL/GenBank/DDBJ whole genome shotgun (WGS) entry which is preliminary data.</text>
</comment>
<dbReference type="InterPro" id="IPR008792">
    <property type="entry name" value="PQQD"/>
</dbReference>
<accession>A0A934WSS8</accession>
<organism evidence="1 2">
    <name type="scientific">Ruminococcus difficilis</name>
    <dbReference type="NCBI Taxonomy" id="2763069"/>
    <lineage>
        <taxon>Bacteria</taxon>
        <taxon>Bacillati</taxon>
        <taxon>Bacillota</taxon>
        <taxon>Clostridia</taxon>
        <taxon>Eubacteriales</taxon>
        <taxon>Oscillospiraceae</taxon>
        <taxon>Ruminococcus</taxon>
    </lineage>
</organism>
<dbReference type="Proteomes" id="UP000633365">
    <property type="component" value="Unassembled WGS sequence"/>
</dbReference>